<name>A0A392SQZ3_9FABA</name>
<dbReference type="AlphaFoldDB" id="A0A392SQZ3"/>
<feature type="non-terminal residue" evidence="1">
    <location>
        <position position="40"/>
    </location>
</feature>
<evidence type="ECO:0000313" key="2">
    <source>
        <dbReference type="Proteomes" id="UP000265520"/>
    </source>
</evidence>
<keyword evidence="2" id="KW-1185">Reference proteome</keyword>
<proteinExistence type="predicted"/>
<accession>A0A392SQZ3</accession>
<reference evidence="1 2" key="1">
    <citation type="journal article" date="2018" name="Front. Plant Sci.">
        <title>Red Clover (Trifolium pratense) and Zigzag Clover (T. medium) - A Picture of Genomic Similarities and Differences.</title>
        <authorList>
            <person name="Dluhosova J."/>
            <person name="Istvanek J."/>
            <person name="Nedelnik J."/>
            <person name="Repkova J."/>
        </authorList>
    </citation>
    <scope>NUCLEOTIDE SEQUENCE [LARGE SCALE GENOMIC DNA]</scope>
    <source>
        <strain evidence="2">cv. 10/8</strain>
        <tissue evidence="1">Leaf</tissue>
    </source>
</reference>
<sequence>MVTARRERSAVERERLSSLSPVTAAARTKWCWECREKERW</sequence>
<dbReference type="Proteomes" id="UP000265520">
    <property type="component" value="Unassembled WGS sequence"/>
</dbReference>
<evidence type="ECO:0000313" key="1">
    <source>
        <dbReference type="EMBL" id="MCI51283.1"/>
    </source>
</evidence>
<comment type="caution">
    <text evidence="1">The sequence shown here is derived from an EMBL/GenBank/DDBJ whole genome shotgun (WGS) entry which is preliminary data.</text>
</comment>
<protein>
    <submittedName>
        <fullName evidence="1">Uncharacterized protein</fullName>
    </submittedName>
</protein>
<dbReference type="EMBL" id="LXQA010429685">
    <property type="protein sequence ID" value="MCI51283.1"/>
    <property type="molecule type" value="Genomic_DNA"/>
</dbReference>
<organism evidence="1 2">
    <name type="scientific">Trifolium medium</name>
    <dbReference type="NCBI Taxonomy" id="97028"/>
    <lineage>
        <taxon>Eukaryota</taxon>
        <taxon>Viridiplantae</taxon>
        <taxon>Streptophyta</taxon>
        <taxon>Embryophyta</taxon>
        <taxon>Tracheophyta</taxon>
        <taxon>Spermatophyta</taxon>
        <taxon>Magnoliopsida</taxon>
        <taxon>eudicotyledons</taxon>
        <taxon>Gunneridae</taxon>
        <taxon>Pentapetalae</taxon>
        <taxon>rosids</taxon>
        <taxon>fabids</taxon>
        <taxon>Fabales</taxon>
        <taxon>Fabaceae</taxon>
        <taxon>Papilionoideae</taxon>
        <taxon>50 kb inversion clade</taxon>
        <taxon>NPAAA clade</taxon>
        <taxon>Hologalegina</taxon>
        <taxon>IRL clade</taxon>
        <taxon>Trifolieae</taxon>
        <taxon>Trifolium</taxon>
    </lineage>
</organism>